<evidence type="ECO:0000313" key="1">
    <source>
        <dbReference type="EMBL" id="CAG2067802.1"/>
    </source>
</evidence>
<dbReference type="Proteomes" id="UP001153148">
    <property type="component" value="Unassembled WGS sequence"/>
</dbReference>
<keyword evidence="2" id="KW-1185">Reference proteome</keyword>
<organism evidence="1 2">
    <name type="scientific">Timema podura</name>
    <name type="common">Walking stick</name>
    <dbReference type="NCBI Taxonomy" id="61482"/>
    <lineage>
        <taxon>Eukaryota</taxon>
        <taxon>Metazoa</taxon>
        <taxon>Ecdysozoa</taxon>
        <taxon>Arthropoda</taxon>
        <taxon>Hexapoda</taxon>
        <taxon>Insecta</taxon>
        <taxon>Pterygota</taxon>
        <taxon>Neoptera</taxon>
        <taxon>Polyneoptera</taxon>
        <taxon>Phasmatodea</taxon>
        <taxon>Timematodea</taxon>
        <taxon>Timematoidea</taxon>
        <taxon>Timematidae</taxon>
        <taxon>Timema</taxon>
    </lineage>
</organism>
<dbReference type="EMBL" id="CAJPIN010075519">
    <property type="protein sequence ID" value="CAG2067802.1"/>
    <property type="molecule type" value="Genomic_DNA"/>
</dbReference>
<dbReference type="Gene3D" id="3.80.10.10">
    <property type="entry name" value="Ribonuclease Inhibitor"/>
    <property type="match status" value="1"/>
</dbReference>
<gene>
    <name evidence="1" type="ORF">TPAB3V08_LOCUS14745</name>
</gene>
<accession>A0ABN7PJ41</accession>
<dbReference type="InterPro" id="IPR032675">
    <property type="entry name" value="LRR_dom_sf"/>
</dbReference>
<reference evidence="1" key="1">
    <citation type="submission" date="2021-03" db="EMBL/GenBank/DDBJ databases">
        <authorList>
            <person name="Tran Van P."/>
        </authorList>
    </citation>
    <scope>NUCLEOTIDE SEQUENCE</scope>
</reference>
<proteinExistence type="predicted"/>
<comment type="caution">
    <text evidence="1">The sequence shown here is derived from an EMBL/GenBank/DDBJ whole genome shotgun (WGS) entry which is preliminary data.</text>
</comment>
<dbReference type="SUPFAM" id="SSF52047">
    <property type="entry name" value="RNI-like"/>
    <property type="match status" value="1"/>
</dbReference>
<feature type="non-terminal residue" evidence="1">
    <location>
        <position position="1"/>
    </location>
</feature>
<evidence type="ECO:0000313" key="2">
    <source>
        <dbReference type="Proteomes" id="UP001153148"/>
    </source>
</evidence>
<sequence length="88" mass="9785">QNLCNFLAQPNTITYLDISGTDIALETIFGALLRGCATNMVHLNVSRNAFSTKKTKEVPPSFKQFFTSTLSLKKLIMAYCKLPLEALK</sequence>
<name>A0ABN7PJ41_TIMPD</name>
<evidence type="ECO:0008006" key="3">
    <source>
        <dbReference type="Google" id="ProtNLM"/>
    </source>
</evidence>
<protein>
    <recommendedName>
        <fullName evidence="3">Tropomodulin</fullName>
    </recommendedName>
</protein>